<dbReference type="Pfam" id="PF03801">
    <property type="entry name" value="Ndc80_HEC"/>
    <property type="match status" value="1"/>
</dbReference>
<evidence type="ECO:0000256" key="6">
    <source>
        <dbReference type="ARBA" id="ARBA00023054"/>
    </source>
</evidence>
<feature type="domain" description="Kinetochore protein Ndc80 CH" evidence="13">
    <location>
        <begin position="42"/>
        <end position="116"/>
    </location>
</feature>
<dbReference type="Pfam" id="PF24487">
    <property type="entry name" value="NDC80_loop"/>
    <property type="match status" value="1"/>
</dbReference>
<dbReference type="EMBL" id="KL215743">
    <property type="protein sequence ID" value="KFV66423.1"/>
    <property type="molecule type" value="Genomic_DNA"/>
</dbReference>
<dbReference type="InterPro" id="IPR005550">
    <property type="entry name" value="Kinetochore_Ndc80"/>
</dbReference>
<feature type="region of interest" description="Disordered" evidence="12">
    <location>
        <begin position="1"/>
        <end position="22"/>
    </location>
</feature>
<keyword evidence="8 10" id="KW-0131">Cell cycle</keyword>
<organism evidence="16 17">
    <name type="scientific">Dryobates pubescens</name>
    <name type="common">Downy woodpecker</name>
    <name type="synonym">Picoides pubescens</name>
    <dbReference type="NCBI Taxonomy" id="118200"/>
    <lineage>
        <taxon>Eukaryota</taxon>
        <taxon>Metazoa</taxon>
        <taxon>Chordata</taxon>
        <taxon>Craniata</taxon>
        <taxon>Vertebrata</taxon>
        <taxon>Euteleostomi</taxon>
        <taxon>Archelosauria</taxon>
        <taxon>Archosauria</taxon>
        <taxon>Dinosauria</taxon>
        <taxon>Saurischia</taxon>
        <taxon>Theropoda</taxon>
        <taxon>Coelurosauria</taxon>
        <taxon>Aves</taxon>
        <taxon>Neognathae</taxon>
        <taxon>Neoaves</taxon>
        <taxon>Telluraves</taxon>
        <taxon>Coraciimorphae</taxon>
        <taxon>Piciformes</taxon>
        <taxon>Picidae</taxon>
        <taxon>Dryobates</taxon>
    </lineage>
</organism>
<keyword evidence="9 10" id="KW-0137">Centromere</keyword>
<comment type="function">
    <text evidence="10">Acts as a component of the essential kinetochore-associated NDC80 complex, which is required for chromosome segregation and spindle checkpoint activity.</text>
</comment>
<evidence type="ECO:0000259" key="13">
    <source>
        <dbReference type="Pfam" id="PF03801"/>
    </source>
</evidence>
<evidence type="ECO:0000256" key="11">
    <source>
        <dbReference type="SAM" id="Coils"/>
    </source>
</evidence>
<comment type="subcellular location">
    <subcellularLocation>
        <location evidence="10">Chromosome</location>
        <location evidence="10">Centromere</location>
        <location evidence="10">Kinetochore</location>
    </subcellularLocation>
    <subcellularLocation>
        <location evidence="10">Nucleus</location>
    </subcellularLocation>
</comment>
<evidence type="ECO:0000256" key="2">
    <source>
        <dbReference type="ARBA" id="ARBA00022454"/>
    </source>
</evidence>
<dbReference type="GO" id="GO:0031262">
    <property type="term" value="C:Ndc80 complex"/>
    <property type="evidence" value="ECO:0007669"/>
    <property type="project" value="UniProtKB-UniRule"/>
</dbReference>
<keyword evidence="5 10" id="KW-0995">Kinetochore</keyword>
<evidence type="ECO:0000256" key="1">
    <source>
        <dbReference type="ARBA" id="ARBA00007050"/>
    </source>
</evidence>
<feature type="non-terminal residue" evidence="16">
    <location>
        <position position="1"/>
    </location>
</feature>
<feature type="domain" description="DUF5595" evidence="14">
    <location>
        <begin position="132"/>
        <end position="204"/>
    </location>
</feature>
<feature type="domain" description="Kinetochore protein NDC80 loop region" evidence="15">
    <location>
        <begin position="314"/>
        <end position="512"/>
    </location>
</feature>
<evidence type="ECO:0000313" key="17">
    <source>
        <dbReference type="Proteomes" id="UP000053875"/>
    </source>
</evidence>
<dbReference type="Gene3D" id="6.10.250.1950">
    <property type="match status" value="1"/>
</dbReference>
<keyword evidence="7 10" id="KW-0539">Nucleus</keyword>
<keyword evidence="4 10" id="KW-0498">Mitosis</keyword>
<reference evidence="16 17" key="1">
    <citation type="submission" date="2014-04" db="EMBL/GenBank/DDBJ databases">
        <title>Genome evolution of avian class.</title>
        <authorList>
            <person name="Zhang G."/>
            <person name="Li C."/>
        </authorList>
    </citation>
    <scope>NUCLEOTIDE SEQUENCE [LARGE SCALE GENOMIC DNA]</scope>
    <source>
        <strain evidence="16">BGI_N307</strain>
    </source>
</reference>
<dbReference type="InterPro" id="IPR040967">
    <property type="entry name" value="DUF5595"/>
</dbReference>
<dbReference type="GO" id="GO:0051301">
    <property type="term" value="P:cell division"/>
    <property type="evidence" value="ECO:0007669"/>
    <property type="project" value="UniProtKB-UniRule"/>
</dbReference>
<dbReference type="Proteomes" id="UP000053875">
    <property type="component" value="Unassembled WGS sequence"/>
</dbReference>
<keyword evidence="6 11" id="KW-0175">Coiled coil</keyword>
<keyword evidence="3 10" id="KW-0132">Cell division</keyword>
<evidence type="ECO:0000256" key="8">
    <source>
        <dbReference type="ARBA" id="ARBA00023306"/>
    </source>
</evidence>
<dbReference type="GO" id="GO:0051315">
    <property type="term" value="P:attachment of mitotic spindle microtubules to kinetochore"/>
    <property type="evidence" value="ECO:0007669"/>
    <property type="project" value="UniProtKB-UniRule"/>
</dbReference>
<dbReference type="GO" id="GO:0005634">
    <property type="term" value="C:nucleus"/>
    <property type="evidence" value="ECO:0007669"/>
    <property type="project" value="UniProtKB-SubCell"/>
</dbReference>
<gene>
    <name evidence="16" type="ORF">N307_15399</name>
</gene>
<evidence type="ECO:0000256" key="5">
    <source>
        <dbReference type="ARBA" id="ARBA00022838"/>
    </source>
</evidence>
<comment type="subunit">
    <text evidence="10">Component of the NDC80 complex.</text>
</comment>
<dbReference type="Gene3D" id="1.10.418.30">
    <property type="entry name" value="Ncd80 complex, Ncd80 subunit"/>
    <property type="match status" value="1"/>
</dbReference>
<evidence type="ECO:0000313" key="16">
    <source>
        <dbReference type="EMBL" id="KFV66423.1"/>
    </source>
</evidence>
<feature type="coiled-coil region" evidence="11">
    <location>
        <begin position="372"/>
        <end position="484"/>
    </location>
</feature>
<evidence type="ECO:0000256" key="4">
    <source>
        <dbReference type="ARBA" id="ARBA00022776"/>
    </source>
</evidence>
<evidence type="ECO:0000259" key="14">
    <source>
        <dbReference type="Pfam" id="PF18077"/>
    </source>
</evidence>
<dbReference type="PANTHER" id="PTHR10643:SF2">
    <property type="entry name" value="KINETOCHORE PROTEIN NDC80 HOMOLOG"/>
    <property type="match status" value="1"/>
</dbReference>
<protein>
    <recommendedName>
        <fullName evidence="10">Kinetochore protein NDC80</fullName>
    </recommendedName>
</protein>
<evidence type="ECO:0000256" key="3">
    <source>
        <dbReference type="ARBA" id="ARBA00022618"/>
    </source>
</evidence>
<accession>A0A093GB82</accession>
<proteinExistence type="inferred from homology"/>
<evidence type="ECO:0000256" key="7">
    <source>
        <dbReference type="ARBA" id="ARBA00023242"/>
    </source>
</evidence>
<dbReference type="PANTHER" id="PTHR10643">
    <property type="entry name" value="KINETOCHORE PROTEIN NDC80"/>
    <property type="match status" value="1"/>
</dbReference>
<comment type="similarity">
    <text evidence="1 10">Belongs to the NDC80/HEC1 family.</text>
</comment>
<evidence type="ECO:0000256" key="10">
    <source>
        <dbReference type="RuleBase" id="RU368072"/>
    </source>
</evidence>
<dbReference type="STRING" id="118200.A0A093GB82"/>
<dbReference type="AlphaFoldDB" id="A0A093GB82"/>
<dbReference type="InterPro" id="IPR057091">
    <property type="entry name" value="NDC80_loop"/>
</dbReference>
<evidence type="ECO:0000259" key="15">
    <source>
        <dbReference type="Pfam" id="PF24487"/>
    </source>
</evidence>
<keyword evidence="2 10" id="KW-0158">Chromosome</keyword>
<keyword evidence="17" id="KW-1185">Reference proteome</keyword>
<sequence>RASGAGGSRGSQFGVFGTEKMKDPRPLHDKAFIQQSINRLSEDFLKIFTFIYGFLCPSYELPGSKFEEEIPRLFKELGYPFALSKSSMYTVGAPHTWPQIVAALVWLIDCVKLFSAMRENAAAFDEDQGWGEETDDGITHNKLFMDYTVKCYELFMKGADTFEEQDAELEAKLKELYKVDEARTEELLAESRRLNEEIARLEKEKESEPVSAGALPGPLWPCPKPPRAWALPLQHRALLRSPPALHRAALGSSLSVQALGGGCEGPSSRRGGCCPQGAGCKSFLGAVESGWQTAAERLPLSNPSVLSLPHALAEQLELQLAEYHKLARKLKLIPASAEHSKGYDLTLHFSPEDGAAFLSRCREIKGPLMDIMNQTEEDIRDTAQRKMALEEALEQLNAMVAEKNNSVKALKEEAEKLDELYHQKMKEAEEEEQKWAEKLELLEKHKRLLESGVNEGLDEAMKELQDLQRQYQVLLQTRTEESRRRGDRLEHLLDAVATHMVLIEKYLSEQSALTDSAYEELMAEDLLCPLRQILDTYRKKAEGL</sequence>
<dbReference type="Pfam" id="PF18077">
    <property type="entry name" value="DUF5595"/>
    <property type="match status" value="1"/>
</dbReference>
<evidence type="ECO:0000256" key="12">
    <source>
        <dbReference type="SAM" id="MobiDB-lite"/>
    </source>
</evidence>
<name>A0A093GB82_DRYPU</name>
<dbReference type="InterPro" id="IPR038273">
    <property type="entry name" value="Ndc80_sf"/>
</dbReference>
<feature type="coiled-coil region" evidence="11">
    <location>
        <begin position="159"/>
        <end position="204"/>
    </location>
</feature>
<dbReference type="InterPro" id="IPR055260">
    <property type="entry name" value="Ndc80_CH"/>
</dbReference>
<feature type="non-terminal residue" evidence="16">
    <location>
        <position position="544"/>
    </location>
</feature>
<evidence type="ECO:0000256" key="9">
    <source>
        <dbReference type="ARBA" id="ARBA00023328"/>
    </source>
</evidence>